<feature type="domain" description="Predicted membrane protein YciQ-like C-terminal" evidence="5">
    <location>
        <begin position="264"/>
        <end position="432"/>
    </location>
</feature>
<protein>
    <submittedName>
        <fullName evidence="6">DUF2207 domain-containing protein</fullName>
    </submittedName>
</protein>
<sequence>MRVFRWGVLFSVLLVVGMAWPAQAAEEHIRDYRADLTIRPNGLVHVHEVIAYDFGDARDRHGIERVIPDRDGRRLYDIEHVQVTADGKQIESHTARGADALTIRIGDKHATVSGVQTYAIDYDVARALTPHKDHEELYWDAIGTGWNVPIDAATVRVNAPASPTYAGCFAGREGGHDACGGRTVSGNDASFGQRLGAHQGMTVEIGLPKGVVHVPPPRYDRPAWAVTWAGYTVLGLVCAFLLGGRAWVRWRRRPRPGSDLLALVGPAEAALFLPKRRRPRFHDDLAAVLVDLAVRGHLHIRDNGKWLTLTRRSDAEPSRPYERALLEEVFESKDKARLTAARRREIASSVPLHRMTHAALRDRKLVRRFGGYDYEVAQRVLGIAALVAGVVLIVVDLWGRFNGYSFSVSDLTAAGIALGIAGTVALGTLRRIEPYNFAGTRVRALLEDYPLSARLKQPGGERHLPYAMALGFWSAVEEFGAENADQLDWYTYTGDSEKAIDRFTALSWLFEDPSHTPTRSSDGRWSSPSRSSGHSSSTTYTPPPNYDTGSGTAGGGHVGGGGGGGSGSSW</sequence>
<feature type="transmembrane region" description="Helical" evidence="2">
    <location>
        <begin position="411"/>
        <end position="429"/>
    </location>
</feature>
<feature type="transmembrane region" description="Helical" evidence="2">
    <location>
        <begin position="228"/>
        <end position="248"/>
    </location>
</feature>
<accession>A0ABS3RMI3</accession>
<feature type="domain" description="DUF2207" evidence="4">
    <location>
        <begin position="29"/>
        <end position="172"/>
    </location>
</feature>
<dbReference type="InterPro" id="IPR048389">
    <property type="entry name" value="YciQ-like_C"/>
</dbReference>
<dbReference type="Pfam" id="PF09972">
    <property type="entry name" value="DUF2207"/>
    <property type="match status" value="1"/>
</dbReference>
<comment type="caution">
    <text evidence="6">The sequence shown here is derived from an EMBL/GenBank/DDBJ whole genome shotgun (WGS) entry which is preliminary data.</text>
</comment>
<evidence type="ECO:0000313" key="7">
    <source>
        <dbReference type="Proteomes" id="UP000680206"/>
    </source>
</evidence>
<dbReference type="InterPro" id="IPR018702">
    <property type="entry name" value="DUF2207"/>
</dbReference>
<feature type="transmembrane region" description="Helical" evidence="2">
    <location>
        <begin position="380"/>
        <end position="399"/>
    </location>
</feature>
<keyword evidence="2" id="KW-0812">Transmembrane</keyword>
<keyword evidence="2" id="KW-0472">Membrane</keyword>
<dbReference type="EMBL" id="JAGEPF010000004">
    <property type="protein sequence ID" value="MBO2457284.1"/>
    <property type="molecule type" value="Genomic_DNA"/>
</dbReference>
<evidence type="ECO:0000256" key="2">
    <source>
        <dbReference type="SAM" id="Phobius"/>
    </source>
</evidence>
<name>A0ABS3RMI3_9ACTN</name>
<keyword evidence="3" id="KW-0732">Signal</keyword>
<evidence type="ECO:0000259" key="4">
    <source>
        <dbReference type="Pfam" id="PF09972"/>
    </source>
</evidence>
<proteinExistence type="predicted"/>
<evidence type="ECO:0000256" key="1">
    <source>
        <dbReference type="SAM" id="MobiDB-lite"/>
    </source>
</evidence>
<evidence type="ECO:0000313" key="6">
    <source>
        <dbReference type="EMBL" id="MBO2457284.1"/>
    </source>
</evidence>
<keyword evidence="2" id="KW-1133">Transmembrane helix</keyword>
<organism evidence="6 7">
    <name type="scientific">Actinomadura violacea</name>
    <dbReference type="NCBI Taxonomy" id="2819934"/>
    <lineage>
        <taxon>Bacteria</taxon>
        <taxon>Bacillati</taxon>
        <taxon>Actinomycetota</taxon>
        <taxon>Actinomycetes</taxon>
        <taxon>Streptosporangiales</taxon>
        <taxon>Thermomonosporaceae</taxon>
        <taxon>Actinomadura</taxon>
    </lineage>
</organism>
<dbReference type="Proteomes" id="UP000680206">
    <property type="component" value="Unassembled WGS sequence"/>
</dbReference>
<dbReference type="RefSeq" id="WP_208238162.1">
    <property type="nucleotide sequence ID" value="NZ_JAGEPF010000004.1"/>
</dbReference>
<reference evidence="6 7" key="1">
    <citation type="submission" date="2021-03" db="EMBL/GenBank/DDBJ databases">
        <title>Actinomadura violae sp. nov., isolated from lichen in Thailand.</title>
        <authorList>
            <person name="Kanchanasin P."/>
            <person name="Saeng-In P."/>
            <person name="Phongsopitanun W."/>
            <person name="Yuki M."/>
            <person name="Kudo T."/>
            <person name="Ohkuma M."/>
            <person name="Tanasupawat S."/>
        </authorList>
    </citation>
    <scope>NUCLEOTIDE SEQUENCE [LARGE SCALE GENOMIC DNA]</scope>
    <source>
        <strain evidence="6 7">LCR2-06</strain>
    </source>
</reference>
<evidence type="ECO:0000256" key="3">
    <source>
        <dbReference type="SAM" id="SignalP"/>
    </source>
</evidence>
<evidence type="ECO:0000259" key="5">
    <source>
        <dbReference type="Pfam" id="PF20990"/>
    </source>
</evidence>
<keyword evidence="7" id="KW-1185">Reference proteome</keyword>
<dbReference type="Pfam" id="PF20990">
    <property type="entry name" value="DUF2207_C"/>
    <property type="match status" value="1"/>
</dbReference>
<feature type="chain" id="PRO_5045170546" evidence="3">
    <location>
        <begin position="25"/>
        <end position="570"/>
    </location>
</feature>
<gene>
    <name evidence="6" type="ORF">J4709_06830</name>
</gene>
<feature type="region of interest" description="Disordered" evidence="1">
    <location>
        <begin position="514"/>
        <end position="570"/>
    </location>
</feature>
<feature type="compositionally biased region" description="Gly residues" evidence="1">
    <location>
        <begin position="551"/>
        <end position="570"/>
    </location>
</feature>
<feature type="signal peptide" evidence="3">
    <location>
        <begin position="1"/>
        <end position="24"/>
    </location>
</feature>
<feature type="compositionally biased region" description="Low complexity" evidence="1">
    <location>
        <begin position="518"/>
        <end position="540"/>
    </location>
</feature>